<gene>
    <name evidence="1" type="ORF">FWILDA_LOCUS451</name>
</gene>
<dbReference type="OrthoDB" id="2449294at2759"/>
<reference evidence="1" key="1">
    <citation type="submission" date="2022-08" db="EMBL/GenBank/DDBJ databases">
        <authorList>
            <person name="Kallberg Y."/>
            <person name="Tangrot J."/>
            <person name="Rosling A."/>
        </authorList>
    </citation>
    <scope>NUCLEOTIDE SEQUENCE</scope>
    <source>
        <strain evidence="1">Wild A</strain>
    </source>
</reference>
<proteinExistence type="predicted"/>
<evidence type="ECO:0000313" key="1">
    <source>
        <dbReference type="EMBL" id="CAI2162225.1"/>
    </source>
</evidence>
<comment type="caution">
    <text evidence="1">The sequence shown here is derived from an EMBL/GenBank/DDBJ whole genome shotgun (WGS) entry which is preliminary data.</text>
</comment>
<evidence type="ECO:0000313" key="2">
    <source>
        <dbReference type="Proteomes" id="UP001153678"/>
    </source>
</evidence>
<dbReference type="EMBL" id="CAMKVN010000029">
    <property type="protein sequence ID" value="CAI2162225.1"/>
    <property type="molecule type" value="Genomic_DNA"/>
</dbReference>
<organism evidence="1 2">
    <name type="scientific">Funneliformis geosporum</name>
    <dbReference type="NCBI Taxonomy" id="1117311"/>
    <lineage>
        <taxon>Eukaryota</taxon>
        <taxon>Fungi</taxon>
        <taxon>Fungi incertae sedis</taxon>
        <taxon>Mucoromycota</taxon>
        <taxon>Glomeromycotina</taxon>
        <taxon>Glomeromycetes</taxon>
        <taxon>Glomerales</taxon>
        <taxon>Glomeraceae</taxon>
        <taxon>Funneliformis</taxon>
    </lineage>
</organism>
<dbReference type="AlphaFoldDB" id="A0A9W4SAR4"/>
<sequence>MNKKIEFRKIKVNNGQELITKAQEYKNSGGEWKLLESFFQLPAKTNYDSEYSKWGIIIINNQQEVEIYSENINKIKGGKIIREGDSLVNVLDRAEALDELNQIFPEIKKQITLKPNTERLDVNTYKKVKRNDGNHDLYLDGQDGNMYLYVGEKNDNNGREIKIVIKKEEFEKEQAKKVDYEVNSTNEEVLSANLRVESIKYELVDMKKNRPAYYAACDSECAICGVKLCCHYEGQACEKGQSKLVLPENSSHFGFKENDNHHQLNKVSKVEQKKIEKYFRENDIYSITLVGDKLLIIYNDNRKETILIDNQQLQLIKTLAQEQDNKTLN</sequence>
<dbReference type="Proteomes" id="UP001153678">
    <property type="component" value="Unassembled WGS sequence"/>
</dbReference>
<accession>A0A9W4SAR4</accession>
<name>A0A9W4SAR4_9GLOM</name>
<protein>
    <submittedName>
        <fullName evidence="1">12452_t:CDS:1</fullName>
    </submittedName>
</protein>
<keyword evidence="2" id="KW-1185">Reference proteome</keyword>